<comment type="catalytic activity">
    <reaction evidence="25">
        <text>1,2-di-(9Z,12Z,15Z-octadecatrienoyl)-sn-glycero-3-phosphoethanolamine + S-adenosyl-L-methionine = 1,2-di-(9Z,12Z,15Z-octadecatrienoyl)-sn-glycero-3-phospho-N-methylethanolamine + S-adenosyl-L-homocysteine + H(+)</text>
        <dbReference type="Rhea" id="RHEA:70751"/>
        <dbReference type="ChEBI" id="CHEBI:15378"/>
        <dbReference type="ChEBI" id="CHEBI:57856"/>
        <dbReference type="ChEBI" id="CHEBI:59789"/>
        <dbReference type="ChEBI" id="CHEBI:189858"/>
        <dbReference type="ChEBI" id="CHEBI:189859"/>
    </reaction>
    <physiologicalReaction direction="left-to-right" evidence="25">
        <dbReference type="Rhea" id="RHEA:70752"/>
    </physiologicalReaction>
</comment>
<comment type="catalytic activity">
    <reaction evidence="20">
        <text>1,2-di-(9Z,12Z,15Z-octadecatrienoyl)-sn-glycero-3-phospho-N,N-dimethylethanolamine + S-adenosyl-L-methionine = 1,2-di-(9Z,12Z,15Z-octadecatrienoyl)-sn-glycero-3-phosphocholine + S-adenosyl-L-homocysteine + H(+)</text>
        <dbReference type="Rhea" id="RHEA:70759"/>
        <dbReference type="ChEBI" id="CHEBI:15378"/>
        <dbReference type="ChEBI" id="CHEBI:57856"/>
        <dbReference type="ChEBI" id="CHEBI:59789"/>
        <dbReference type="ChEBI" id="CHEBI:86161"/>
        <dbReference type="ChEBI" id="CHEBI:189860"/>
    </reaction>
    <physiologicalReaction direction="left-to-right" evidence="20">
        <dbReference type="Rhea" id="RHEA:70760"/>
    </physiologicalReaction>
</comment>
<dbReference type="OMA" id="PTFWNIA"/>
<dbReference type="InterPro" id="IPR007318">
    <property type="entry name" value="Phopholipid_MeTrfase"/>
</dbReference>
<keyword evidence="9 27" id="KW-1133">Transmembrane helix</keyword>
<evidence type="ECO:0000256" key="10">
    <source>
        <dbReference type="ARBA" id="ARBA00023098"/>
    </source>
</evidence>
<evidence type="ECO:0000256" key="26">
    <source>
        <dbReference type="ARBA" id="ARBA00052148"/>
    </source>
</evidence>
<evidence type="ECO:0000256" key="27">
    <source>
        <dbReference type="HAMAP-Rule" id="MF_03216"/>
    </source>
</evidence>
<dbReference type="Pfam" id="PF04191">
    <property type="entry name" value="PEMT"/>
    <property type="match status" value="1"/>
</dbReference>
<dbReference type="PANTHER" id="PTHR15458">
    <property type="entry name" value="PHOSPHATIDYLETHANOLAMINE N-METHYLTRANSFERASE"/>
    <property type="match status" value="1"/>
</dbReference>
<dbReference type="RefSeq" id="XP_023932830.1">
    <property type="nucleotide sequence ID" value="XM_024077062.1"/>
</dbReference>
<evidence type="ECO:0000256" key="17">
    <source>
        <dbReference type="ARBA" id="ARBA00050788"/>
    </source>
</evidence>
<feature type="intramembrane region" description="Helical" evidence="27">
    <location>
        <begin position="32"/>
        <end position="52"/>
    </location>
</feature>
<proteinExistence type="inferred from homology"/>
<comment type="catalytic activity">
    <reaction evidence="15">
        <text>1-hexadecanoyl-2-(4Z,7Z,10Z,13Z,16Z,19Z-docosahexaenoyl)-sn-glycero-3-phospho-N,N-dimethylethanolamine + S-adenosyl-L-methionine = 1-hexadecanoyl-2-(4Z,7Z,10Z,13Z,16Z,19Z-docosahexaenoyl)-sn-glycero-3-phosphocholine + S-adenosyl-L-homocysteine + H(+)</text>
        <dbReference type="Rhea" id="RHEA:70771"/>
        <dbReference type="ChEBI" id="CHEBI:15378"/>
        <dbReference type="ChEBI" id="CHEBI:57856"/>
        <dbReference type="ChEBI" id="CHEBI:59789"/>
        <dbReference type="ChEBI" id="CHEBI:74963"/>
        <dbReference type="ChEBI" id="CHEBI:189862"/>
    </reaction>
    <physiologicalReaction direction="left-to-right" evidence="15">
        <dbReference type="Rhea" id="RHEA:70772"/>
    </physiologicalReaction>
</comment>
<dbReference type="OrthoDB" id="8300106at2759"/>
<comment type="catalytic activity">
    <reaction evidence="22">
        <text>1,2-di-(9Z-octadecenoyl)-sn-glycero-3-phospho-N-methylethanolamine + S-adenosyl-L-methionine = 1,2-di-(9Z-octadecenoyl)-sn-glycero-3-phospho-N,N-dimethylethanolamine + S-adenosyl-L-homocysteine + H(+)</text>
        <dbReference type="Rhea" id="RHEA:46112"/>
        <dbReference type="ChEBI" id="CHEBI:15378"/>
        <dbReference type="ChEBI" id="CHEBI:57856"/>
        <dbReference type="ChEBI" id="CHEBI:59789"/>
        <dbReference type="ChEBI" id="CHEBI:85679"/>
        <dbReference type="ChEBI" id="CHEBI:85680"/>
    </reaction>
    <physiologicalReaction direction="left-to-right" evidence="22">
        <dbReference type="Rhea" id="RHEA:46113"/>
    </physiologicalReaction>
</comment>
<evidence type="ECO:0000256" key="22">
    <source>
        <dbReference type="ARBA" id="ARBA00051455"/>
    </source>
</evidence>
<gene>
    <name evidence="30 31 32 33 34" type="primary">LOC106180242</name>
</gene>
<dbReference type="STRING" id="7574.A0A2R2MRR3"/>
<feature type="topological domain" description="Lumenal" evidence="27">
    <location>
        <begin position="1"/>
        <end position="31"/>
    </location>
</feature>
<comment type="catalytic activity">
    <reaction evidence="27">
        <text>a 1,2-diacyl-sn-glycero-3-phospho-N,N-dimethylethanolamine + S-adenosyl-L-methionine = a 1,2-diacyl-sn-glycero-3-phosphocholine + S-adenosyl-L-homocysteine + H(+)</text>
        <dbReference type="Rhea" id="RHEA:32739"/>
        <dbReference type="ChEBI" id="CHEBI:15378"/>
        <dbReference type="ChEBI" id="CHEBI:57643"/>
        <dbReference type="ChEBI" id="CHEBI:57856"/>
        <dbReference type="ChEBI" id="CHEBI:59789"/>
        <dbReference type="ChEBI" id="CHEBI:64572"/>
    </reaction>
</comment>
<feature type="topological domain" description="Cytoplasmic" evidence="27">
    <location>
        <begin position="198"/>
        <end position="220"/>
    </location>
</feature>
<comment type="function">
    <text evidence="27">Catalyzes the three sequential steps of the methylation pathway for the biosynthesis of phosphatidylcholine, a critical and essential component for membrane structure. Uses S-adenosylmethionine (S-adenosyl-L-methionine, SAM or AdoMet) as the methyl group donor for the methylation of phosphatidylethanolamine (1,2-diacyl-sn-glycero-3-phosphoethanolamine, PE) to phosphatidylmonomethylethanolamine (1,2-diacyl-sn-glycero-3-phospho-N-methylethanolamine, PMME), PMME to phosphatidyldimethylethanolamine (1,2-diacyl-sn-glycero-3-phospho-N,N-dimethylethanolamine, PDME), and PDME to phosphatidylcholine (1,2-diacyl-sn-glycero-3-phosphocholine, PC), producing S-adenosyl-L-homocysteine in each step.</text>
</comment>
<keyword evidence="3 27" id="KW-0444">Lipid biosynthesis</keyword>
<keyword evidence="7 27" id="KW-0812">Transmembrane</keyword>
<dbReference type="GO" id="GO:0031966">
    <property type="term" value="C:mitochondrial membrane"/>
    <property type="evidence" value="ECO:0007669"/>
    <property type="project" value="UniProtKB-SubCell"/>
</dbReference>
<dbReference type="RefSeq" id="XP_023932827.1">
    <property type="nucleotide sequence ID" value="XM_024077059.1"/>
</dbReference>
<dbReference type="RefSeq" id="XP_023932828.1">
    <property type="nucleotide sequence ID" value="XM_024077060.1"/>
</dbReference>
<feature type="topological domain" description="Lumenal" evidence="27">
    <location>
        <begin position="134"/>
        <end position="176"/>
    </location>
</feature>
<feature type="transmembrane region" description="Helical" evidence="28">
    <location>
        <begin position="169"/>
        <end position="190"/>
    </location>
</feature>
<comment type="catalytic activity">
    <reaction evidence="27">
        <text>a 1,2-diacyl-sn-glycero-3-phospho-N-methylethanolamine + S-adenosyl-L-methionine = a 1,2-diacyl-sn-glycero-3-phospho-N,N-dimethylethanolamine + S-adenosyl-L-homocysteine + H(+)</text>
        <dbReference type="Rhea" id="RHEA:32735"/>
        <dbReference type="ChEBI" id="CHEBI:15378"/>
        <dbReference type="ChEBI" id="CHEBI:57856"/>
        <dbReference type="ChEBI" id="CHEBI:59789"/>
        <dbReference type="ChEBI" id="CHEBI:64572"/>
        <dbReference type="ChEBI" id="CHEBI:64573"/>
        <dbReference type="EC" id="2.1.1.71"/>
    </reaction>
</comment>
<keyword evidence="13 27" id="KW-0594">Phospholipid biosynthesis</keyword>
<evidence type="ECO:0000256" key="19">
    <source>
        <dbReference type="ARBA" id="ARBA00050899"/>
    </source>
</evidence>
<evidence type="ECO:0000256" key="13">
    <source>
        <dbReference type="ARBA" id="ARBA00023209"/>
    </source>
</evidence>
<evidence type="ECO:0000256" key="28">
    <source>
        <dbReference type="SAM" id="Phobius"/>
    </source>
</evidence>
<name>A0A2R2MRR3_LINAN</name>
<keyword evidence="8 27" id="KW-0256">Endoplasmic reticulum</keyword>
<comment type="subcellular location">
    <subcellularLocation>
        <location evidence="27">Endoplasmic reticulum membrane</location>
        <topology evidence="27">Multi-pass membrane protein</topology>
    </subcellularLocation>
    <subcellularLocation>
        <location evidence="27">Mitochondrion membrane</location>
        <topology evidence="27">Multi-pass membrane protein</topology>
    </subcellularLocation>
</comment>
<dbReference type="PROSITE" id="PS51599">
    <property type="entry name" value="SAM_PEMT_PEM2"/>
    <property type="match status" value="1"/>
</dbReference>
<keyword evidence="6 27" id="KW-0949">S-adenosyl-L-methionine</keyword>
<dbReference type="InterPro" id="IPR024960">
    <property type="entry name" value="PEMT/MFAP"/>
</dbReference>
<dbReference type="GO" id="GO:0006656">
    <property type="term" value="P:phosphatidylcholine biosynthetic process"/>
    <property type="evidence" value="ECO:0007669"/>
    <property type="project" value="UniProtKB-UniRule"/>
</dbReference>
<evidence type="ECO:0000256" key="2">
    <source>
        <dbReference type="ARBA" id="ARBA00005189"/>
    </source>
</evidence>
<feature type="binding site" evidence="27">
    <location>
        <begin position="199"/>
        <end position="200"/>
    </location>
    <ligand>
        <name>S-adenosyl-L-methionine</name>
        <dbReference type="ChEBI" id="CHEBI:59789"/>
    </ligand>
</feature>
<evidence type="ECO:0000256" key="14">
    <source>
        <dbReference type="ARBA" id="ARBA00023264"/>
    </source>
</evidence>
<evidence type="ECO:0000256" key="3">
    <source>
        <dbReference type="ARBA" id="ARBA00022516"/>
    </source>
</evidence>
<keyword evidence="12 27" id="KW-0472">Membrane</keyword>
<comment type="similarity">
    <text evidence="27">Belongs to the class VI-like SAM-binding methyltransferase superfamily. PEMT/PEM2 methyltransferase family.</text>
</comment>
<dbReference type="GO" id="GO:0005789">
    <property type="term" value="C:endoplasmic reticulum membrane"/>
    <property type="evidence" value="ECO:0007669"/>
    <property type="project" value="UniProtKB-SubCell"/>
</dbReference>
<comment type="pathway">
    <text evidence="2">Lipid metabolism.</text>
</comment>
<evidence type="ECO:0000256" key="24">
    <source>
        <dbReference type="ARBA" id="ARBA00051941"/>
    </source>
</evidence>
<accession>A0A2R2MRR3</accession>
<dbReference type="RefSeq" id="XP_023932832.1">
    <property type="nucleotide sequence ID" value="XM_024077064.1"/>
</dbReference>
<dbReference type="GO" id="GO:0032259">
    <property type="term" value="P:methylation"/>
    <property type="evidence" value="ECO:0007669"/>
    <property type="project" value="UniProtKB-KW"/>
</dbReference>
<dbReference type="RefSeq" id="XP_023932831.1">
    <property type="nucleotide sequence ID" value="XM_024077063.1"/>
</dbReference>
<feature type="binding site" evidence="27">
    <location>
        <begin position="117"/>
        <end position="119"/>
    </location>
    <ligand>
        <name>S-adenosyl-L-methionine</name>
        <dbReference type="ChEBI" id="CHEBI:59789"/>
    </ligand>
</feature>
<feature type="topological domain" description="Cytoplasmic" evidence="27">
    <location>
        <begin position="86"/>
        <end position="112"/>
    </location>
</feature>
<evidence type="ECO:0000256" key="25">
    <source>
        <dbReference type="ARBA" id="ARBA00052126"/>
    </source>
</evidence>
<dbReference type="GO" id="GO:0000773">
    <property type="term" value="F:phosphatidyl-N-methylethanolamine N-methyltransferase activity"/>
    <property type="evidence" value="ECO:0007669"/>
    <property type="project" value="UniProtKB-UniRule"/>
</dbReference>
<evidence type="ECO:0000256" key="8">
    <source>
        <dbReference type="ARBA" id="ARBA00022824"/>
    </source>
</evidence>
<evidence type="ECO:0000313" key="33">
    <source>
        <dbReference type="RefSeq" id="XP_023932831.1"/>
    </source>
</evidence>
<dbReference type="FunFam" id="1.20.120.1630:FF:000005">
    <property type="entry name" value="Phosphatidylethanolamine N-methyltransferase"/>
    <property type="match status" value="1"/>
</dbReference>
<reference evidence="30 31" key="1">
    <citation type="submission" date="2025-04" db="UniProtKB">
        <authorList>
            <consortium name="RefSeq"/>
        </authorList>
    </citation>
    <scope>IDENTIFICATION</scope>
    <source>
        <tissue evidence="30 31">Gonads</tissue>
    </source>
</reference>
<evidence type="ECO:0000256" key="1">
    <source>
        <dbReference type="ARBA" id="ARBA00004969"/>
    </source>
</evidence>
<evidence type="ECO:0000256" key="11">
    <source>
        <dbReference type="ARBA" id="ARBA00023128"/>
    </source>
</evidence>
<comment type="catalytic activity">
    <reaction evidence="17">
        <text>1,2-di-(9Z,12Z-octadecadienoyl)-sn-glycero-3-phosphoethanolamine + S-adenosyl-L-methionine = 1,2-di-(9Z,12Z-octadecadienoyl)-sn-glycero-3-phospho-N-methylethanolamine + S-adenosyl-L-homocysteine + H(+)</text>
        <dbReference type="Rhea" id="RHEA:70739"/>
        <dbReference type="ChEBI" id="CHEBI:15378"/>
        <dbReference type="ChEBI" id="CHEBI:57856"/>
        <dbReference type="ChEBI" id="CHEBI:59789"/>
        <dbReference type="ChEBI" id="CHEBI:172403"/>
        <dbReference type="ChEBI" id="CHEBI:189848"/>
    </reaction>
    <physiologicalReaction direction="left-to-right" evidence="17">
        <dbReference type="Rhea" id="RHEA:70740"/>
    </physiologicalReaction>
</comment>
<keyword evidence="14 27" id="KW-1208">Phospholipid metabolism</keyword>
<dbReference type="EC" id="2.1.1.17" evidence="27"/>
<feature type="transmembrane region" description="Helical" evidence="28">
    <location>
        <begin position="34"/>
        <end position="54"/>
    </location>
</feature>
<dbReference type="EC" id="2.1.1.71" evidence="27"/>
<evidence type="ECO:0000256" key="15">
    <source>
        <dbReference type="ARBA" id="ARBA00050433"/>
    </source>
</evidence>
<evidence type="ECO:0000256" key="21">
    <source>
        <dbReference type="ARBA" id="ARBA00051451"/>
    </source>
</evidence>
<comment type="catalytic activity">
    <reaction evidence="24">
        <text>1,2-di-(9Z-octadecenoyl)-sn-glycero-3-phosphoethanolamine + S-adenosyl-L-methionine = 1,2-di-(9Z-octadecenoyl)-sn-glycero-3-phospho-N-methylethanolamine + S-adenosyl-L-homocysteine + H(+)</text>
        <dbReference type="Rhea" id="RHEA:70619"/>
        <dbReference type="ChEBI" id="CHEBI:15378"/>
        <dbReference type="ChEBI" id="CHEBI:57856"/>
        <dbReference type="ChEBI" id="CHEBI:59789"/>
        <dbReference type="ChEBI" id="CHEBI:74986"/>
        <dbReference type="ChEBI" id="CHEBI:85679"/>
    </reaction>
    <physiologicalReaction direction="left-to-right" evidence="24">
        <dbReference type="Rhea" id="RHEA:70620"/>
    </physiologicalReaction>
</comment>
<evidence type="ECO:0000256" key="20">
    <source>
        <dbReference type="ARBA" id="ARBA00051210"/>
    </source>
</evidence>
<evidence type="ECO:0000256" key="7">
    <source>
        <dbReference type="ARBA" id="ARBA00022692"/>
    </source>
</evidence>
<keyword evidence="5 27" id="KW-0808">Transferase</keyword>
<comment type="catalytic activity">
    <reaction evidence="26">
        <text>1,2-di-(9Z-octadecenoyl)-sn-glycero-3-phospho-N,N-dimethylethanolamine + S-adenosyl-L-methionine = 1,2-di-(9Z-octadecenoyl)-sn-glycero-3-phosphocholine + S-adenosyl-L-homocysteine + H(+)</text>
        <dbReference type="Rhea" id="RHEA:70623"/>
        <dbReference type="ChEBI" id="CHEBI:15378"/>
        <dbReference type="ChEBI" id="CHEBI:57856"/>
        <dbReference type="ChEBI" id="CHEBI:59789"/>
        <dbReference type="ChEBI" id="CHEBI:74669"/>
        <dbReference type="ChEBI" id="CHEBI:85680"/>
    </reaction>
    <physiologicalReaction direction="left-to-right" evidence="26">
        <dbReference type="Rhea" id="RHEA:70624"/>
    </physiologicalReaction>
</comment>
<evidence type="ECO:0000256" key="12">
    <source>
        <dbReference type="ARBA" id="ARBA00023136"/>
    </source>
</evidence>
<dbReference type="HAMAP" id="MF_03216">
    <property type="entry name" value="PLMT"/>
    <property type="match status" value="1"/>
</dbReference>
<comment type="catalytic activity">
    <reaction evidence="18">
        <text>1,2-di-(9Z,12Z-octadecadienoyl)-sn-glycero-3-phospho-N-methylethanolamine + S-adenosyl-L-methionine = 1,2-di-(9Z,12Z-octadecadienoyl)-sn-glycero-3-phospho-N,N-dimethylethanolamine + S-adenosyl-L-homocysteine + H(+)</text>
        <dbReference type="Rhea" id="RHEA:70743"/>
        <dbReference type="ChEBI" id="CHEBI:15378"/>
        <dbReference type="ChEBI" id="CHEBI:57856"/>
        <dbReference type="ChEBI" id="CHEBI:59789"/>
        <dbReference type="ChEBI" id="CHEBI:189848"/>
        <dbReference type="ChEBI" id="CHEBI:189849"/>
    </reaction>
    <physiologicalReaction direction="left-to-right" evidence="18">
        <dbReference type="Rhea" id="RHEA:70744"/>
    </physiologicalReaction>
</comment>
<dbReference type="Gene3D" id="1.20.120.1630">
    <property type="match status" value="1"/>
</dbReference>
<comment type="catalytic activity">
    <reaction evidence="27">
        <text>a 1,2-diacyl-sn-glycero-3-phosphoethanolamine + S-adenosyl-L-methionine = a 1,2-diacyl-sn-glycero-3-phospho-N-methylethanolamine + S-adenosyl-L-homocysteine + H(+)</text>
        <dbReference type="Rhea" id="RHEA:11164"/>
        <dbReference type="ChEBI" id="CHEBI:15378"/>
        <dbReference type="ChEBI" id="CHEBI:57856"/>
        <dbReference type="ChEBI" id="CHEBI:59789"/>
        <dbReference type="ChEBI" id="CHEBI:64573"/>
        <dbReference type="ChEBI" id="CHEBI:64612"/>
        <dbReference type="EC" id="2.1.1.17"/>
    </reaction>
</comment>
<feature type="transmembrane region" description="Helical" evidence="28">
    <location>
        <begin position="107"/>
        <end position="130"/>
    </location>
</feature>
<dbReference type="AlphaFoldDB" id="A0A2R2MRR3"/>
<dbReference type="PIRSF" id="PIRSF005444">
    <property type="entry name" value="PEMT"/>
    <property type="match status" value="1"/>
</dbReference>
<evidence type="ECO:0000313" key="29">
    <source>
        <dbReference type="Proteomes" id="UP000085678"/>
    </source>
</evidence>
<evidence type="ECO:0000313" key="31">
    <source>
        <dbReference type="RefSeq" id="XP_023932828.1"/>
    </source>
</evidence>
<keyword evidence="10 27" id="KW-0443">Lipid metabolism</keyword>
<dbReference type="GO" id="GO:0004608">
    <property type="term" value="F:phosphatidylethanolamine N-methyltransferase activity"/>
    <property type="evidence" value="ECO:0007669"/>
    <property type="project" value="UniProtKB-UniRule"/>
</dbReference>
<dbReference type="KEGG" id="lak:106180242"/>
<organism evidence="29 31">
    <name type="scientific">Lingula anatina</name>
    <name type="common">Brachiopod</name>
    <name type="synonym">Lingula unguis</name>
    <dbReference type="NCBI Taxonomy" id="7574"/>
    <lineage>
        <taxon>Eukaryota</taxon>
        <taxon>Metazoa</taxon>
        <taxon>Spiralia</taxon>
        <taxon>Lophotrochozoa</taxon>
        <taxon>Brachiopoda</taxon>
        <taxon>Linguliformea</taxon>
        <taxon>Lingulata</taxon>
        <taxon>Lingulida</taxon>
        <taxon>Linguloidea</taxon>
        <taxon>Lingulidae</taxon>
        <taxon>Lingula</taxon>
    </lineage>
</organism>
<comment type="catalytic activity">
    <reaction evidence="16">
        <text>1-hexadecanoyl-2-(4Z,7Z,10Z,13Z,16Z,19Z-docosahexaenoyl)-sn-glycero-3-phosphoethanolamine + S-adenosyl-L-methionine = 1-hexadecanoyl-2-(4Z,7Z,10Z,13Z,16Z,19Z-docosahexaenoyl)-sn-glycero-3-phospho-N-methylethanolamine + S-adenosyl-L-homocysteine + H(+)</text>
        <dbReference type="Rhea" id="RHEA:70763"/>
        <dbReference type="ChEBI" id="CHEBI:15378"/>
        <dbReference type="ChEBI" id="CHEBI:57856"/>
        <dbReference type="ChEBI" id="CHEBI:59789"/>
        <dbReference type="ChEBI" id="CHEBI:78261"/>
        <dbReference type="ChEBI" id="CHEBI:189861"/>
    </reaction>
    <physiologicalReaction direction="left-to-right" evidence="16">
        <dbReference type="Rhea" id="RHEA:70764"/>
    </physiologicalReaction>
</comment>
<evidence type="ECO:0000256" key="6">
    <source>
        <dbReference type="ARBA" id="ARBA00022691"/>
    </source>
</evidence>
<comment type="catalytic activity">
    <reaction evidence="23">
        <text>1,2-di-(9Z,12Z,15Z-octadecatrienoyl)-sn-glycero-3-phospho-N-methylethanolamine + S-adenosyl-L-methionine = 1,2-di-(9Z,12Z,15Z-octadecatrienoyl)-sn-glycero-3-phospho-N,N-dimethylethanolamine + S-adenosyl-L-homocysteine + H(+)</text>
        <dbReference type="Rhea" id="RHEA:70755"/>
        <dbReference type="ChEBI" id="CHEBI:15378"/>
        <dbReference type="ChEBI" id="CHEBI:57856"/>
        <dbReference type="ChEBI" id="CHEBI:59789"/>
        <dbReference type="ChEBI" id="CHEBI:189859"/>
        <dbReference type="ChEBI" id="CHEBI:189860"/>
    </reaction>
    <physiologicalReaction direction="left-to-right" evidence="23">
        <dbReference type="Rhea" id="RHEA:70756"/>
    </physiologicalReaction>
</comment>
<comment type="catalytic activity">
    <reaction evidence="19">
        <text>1-hexadecanoyl-2-(4Z,7Z,10Z,13Z,16Z,19Z-docosahexaenoyl)-sn-glycero-3-phospho-N-methylethanolamine + S-adenosyl-L-methionine = 1-hexadecanoyl-2-(4Z,7Z,10Z,13Z,16Z,19Z-docosahexaenoyl)-sn-glycero-3-phospho-N,N-dimethylethanolamine + S-adenosyl-L-homocysteine + H(+)</text>
        <dbReference type="Rhea" id="RHEA:70767"/>
        <dbReference type="ChEBI" id="CHEBI:15378"/>
        <dbReference type="ChEBI" id="CHEBI:57856"/>
        <dbReference type="ChEBI" id="CHEBI:59789"/>
        <dbReference type="ChEBI" id="CHEBI:189861"/>
        <dbReference type="ChEBI" id="CHEBI:189862"/>
    </reaction>
    <physiologicalReaction direction="left-to-right" evidence="19">
        <dbReference type="Rhea" id="RHEA:70768"/>
    </physiologicalReaction>
</comment>
<comment type="pathway">
    <text evidence="1 27">Phospholipid metabolism; phosphatidylcholine biosynthesis.</text>
</comment>
<protein>
    <recommendedName>
        <fullName evidence="27">Phosphatidylethanolamine N-methyltransferase</fullName>
        <shortName evidence="27">PEAMT</shortName>
        <shortName evidence="27">PEMT</shortName>
        <ecNumber evidence="27">2.1.1.17</ecNumber>
        <ecNumber evidence="27">2.1.1.71</ecNumber>
    </recommendedName>
    <alternativeName>
        <fullName evidence="27">Phospholipid methyltransferase</fullName>
        <shortName evidence="27">PLMT</shortName>
    </alternativeName>
</protein>
<evidence type="ECO:0000313" key="34">
    <source>
        <dbReference type="RefSeq" id="XP_023932832.1"/>
    </source>
</evidence>
<dbReference type="GeneID" id="106180242"/>
<keyword evidence="29" id="KW-1185">Reference proteome</keyword>
<dbReference type="Proteomes" id="UP000085678">
    <property type="component" value="Unplaced"/>
</dbReference>
<evidence type="ECO:0000256" key="23">
    <source>
        <dbReference type="ARBA" id="ARBA00051880"/>
    </source>
</evidence>
<sequence length="220" mass="25129">MLYERLQCCDELSLLDLSKMEVPGLRINFTDPNLWVAALCIGFNPLFWNVVARWEYRTHKLSRLFGSPYIGCYVLAVMIFFLGIYRDGRYRLALQSQPKSPELFSNWILWSGYVSILVGSMLVLTSFFTLGVTGTFLGDYFGILLDEKVTSFPFNIMDNPMYWGSTMNFFGVALIQASHAGLLLTLWVAVSYKIVIMFEGPFTEAIYSKKTKLKSNNHAD</sequence>
<feature type="topological domain" description="Lumenal" evidence="27">
    <location>
        <begin position="53"/>
        <end position="64"/>
    </location>
</feature>
<evidence type="ECO:0000256" key="4">
    <source>
        <dbReference type="ARBA" id="ARBA00022603"/>
    </source>
</evidence>
<dbReference type="UniPathway" id="UPA00753"/>
<evidence type="ECO:0000256" key="16">
    <source>
        <dbReference type="ARBA" id="ARBA00050744"/>
    </source>
</evidence>
<comment type="catalytic activity">
    <reaction evidence="21">
        <text>1,2-di-(9Z,12Z-octadecadienoyl)-sn-glycero-3-phospho-N,N-dimethylethanolamine + S-adenosyl-L-methionine = 1,2-di-(9Z,12Z-octadecadienoyl)-sn-glycero-3-phosphocholine + S-adenosyl-L-homocysteine + H(+)</text>
        <dbReference type="Rhea" id="RHEA:70747"/>
        <dbReference type="ChEBI" id="CHEBI:15378"/>
        <dbReference type="ChEBI" id="CHEBI:42027"/>
        <dbReference type="ChEBI" id="CHEBI:57856"/>
        <dbReference type="ChEBI" id="CHEBI:59789"/>
        <dbReference type="ChEBI" id="CHEBI:189849"/>
    </reaction>
    <physiologicalReaction direction="left-to-right" evidence="21">
        <dbReference type="Rhea" id="RHEA:70748"/>
    </physiologicalReaction>
</comment>
<keyword evidence="4 27" id="KW-0489">Methyltransferase</keyword>
<keyword evidence="11 27" id="KW-0496">Mitochondrion</keyword>
<evidence type="ECO:0000256" key="18">
    <source>
        <dbReference type="ARBA" id="ARBA00050814"/>
    </source>
</evidence>
<evidence type="ECO:0000313" key="30">
    <source>
        <dbReference type="RefSeq" id="XP_023932827.1"/>
    </source>
</evidence>
<evidence type="ECO:0000256" key="5">
    <source>
        <dbReference type="ARBA" id="ARBA00022679"/>
    </source>
</evidence>
<feature type="transmembrane region" description="Helical" evidence="28">
    <location>
        <begin position="66"/>
        <end position="86"/>
    </location>
</feature>
<evidence type="ECO:0000313" key="32">
    <source>
        <dbReference type="RefSeq" id="XP_023932830.1"/>
    </source>
</evidence>
<evidence type="ECO:0000256" key="9">
    <source>
        <dbReference type="ARBA" id="ARBA00022989"/>
    </source>
</evidence>
<dbReference type="PANTHER" id="PTHR15458:SF5">
    <property type="entry name" value="PHOSPHATIDYLETHANOLAMINE N-METHYLTRANSFERASE"/>
    <property type="match status" value="1"/>
</dbReference>